<accession>B8MPH5</accession>
<dbReference type="RefSeq" id="XP_002486652.1">
    <property type="nucleotide sequence ID" value="XM_002486607.1"/>
</dbReference>
<dbReference type="GeneID" id="8098776"/>
<keyword evidence="3" id="KW-1185">Reference proteome</keyword>
<dbReference type="InterPro" id="IPR053221">
    <property type="entry name" value="Burnettramic_acid_biosynth"/>
</dbReference>
<protein>
    <submittedName>
        <fullName evidence="2">Uncharacterized protein</fullName>
    </submittedName>
</protein>
<dbReference type="InParanoid" id="B8MPH5"/>
<dbReference type="PhylomeDB" id="B8MPH5"/>
<feature type="region of interest" description="Disordered" evidence="1">
    <location>
        <begin position="29"/>
        <end position="105"/>
    </location>
</feature>
<feature type="region of interest" description="Disordered" evidence="1">
    <location>
        <begin position="458"/>
        <end position="482"/>
    </location>
</feature>
<dbReference type="eggNOG" id="ENOG502S0G3">
    <property type="taxonomic scope" value="Eukaryota"/>
</dbReference>
<dbReference type="Proteomes" id="UP000001745">
    <property type="component" value="Unassembled WGS sequence"/>
</dbReference>
<sequence>MASNGPIGKISQKLASGVAFATEVHQYNKVKKAAQKQKELDKLSQEIQPGEGRSNNATPSPTREQMASVSSAQGEGDEREWELDEAQDELVDGSEPQQKSKGGAANPDKLIAAFLARHPLTVPSTSPPSYDAATTTLQGEKYKLEFPVVIPQRRPQSKKRGFIRAYAPDLEDMGIDQSTWLDFIETFNEASLANPWINALNLASIAASALPSAISMAVSVAVMVATKIAIETQSRYRQNKALDKLNGEFFRPRGLYCLVMTWDSTSTNSQTTDVDLINNTIQNSLNSQGKLSHKFQSSSGTTREFEFMQTAELVFPGLDYLASVPQGKESQGLKNKIKRGKLFVDDYMDRKAQAKFAGENPDNLLSKGINPTFASKYSDPSHPIHSGSLYSLLSLGHFNPPTLRNLQTRGARPGLLGSRSTRQGVIGALGGRREFSRLGERGSGGLFGLIGTAAHAVRDRDRDQNSSILQSQPDGYQQDRYHNNDLQTNSARQMPMSRSRSSDRPLGVGRLLQEKVLYLMVVNMPTDEELAQARELAQQWNIQS</sequence>
<proteinExistence type="predicted"/>
<dbReference type="PANTHER" id="PTHR38887">
    <property type="entry name" value="CHROMOSOME 21, WHOLE GENOME SHOTGUN SEQUENCE"/>
    <property type="match status" value="1"/>
</dbReference>
<dbReference type="STRING" id="441959.B8MPH5"/>
<dbReference type="OrthoDB" id="3433125at2759"/>
<organism evidence="2 3">
    <name type="scientific">Talaromyces stipitatus (strain ATCC 10500 / CBS 375.48 / QM 6759 / NRRL 1006)</name>
    <name type="common">Penicillium stipitatum</name>
    <dbReference type="NCBI Taxonomy" id="441959"/>
    <lineage>
        <taxon>Eukaryota</taxon>
        <taxon>Fungi</taxon>
        <taxon>Dikarya</taxon>
        <taxon>Ascomycota</taxon>
        <taxon>Pezizomycotina</taxon>
        <taxon>Eurotiomycetes</taxon>
        <taxon>Eurotiomycetidae</taxon>
        <taxon>Eurotiales</taxon>
        <taxon>Trichocomaceae</taxon>
        <taxon>Talaromyces</taxon>
        <taxon>Talaromyces sect. Talaromyces</taxon>
    </lineage>
</organism>
<evidence type="ECO:0000256" key="1">
    <source>
        <dbReference type="SAM" id="MobiDB-lite"/>
    </source>
</evidence>
<feature type="compositionally biased region" description="Acidic residues" evidence="1">
    <location>
        <begin position="75"/>
        <end position="92"/>
    </location>
</feature>
<dbReference type="OMA" id="YDKRAQA"/>
<dbReference type="PANTHER" id="PTHR38887:SF1">
    <property type="entry name" value="RAS MODIFICATION PROTEIN ERF4"/>
    <property type="match status" value="1"/>
</dbReference>
<evidence type="ECO:0000313" key="3">
    <source>
        <dbReference type="Proteomes" id="UP000001745"/>
    </source>
</evidence>
<name>B8MPH5_TALSN</name>
<evidence type="ECO:0000313" key="2">
    <source>
        <dbReference type="EMBL" id="EED14414.1"/>
    </source>
</evidence>
<dbReference type="AlphaFoldDB" id="B8MPH5"/>
<feature type="compositionally biased region" description="Polar residues" evidence="1">
    <location>
        <begin position="53"/>
        <end position="73"/>
    </location>
</feature>
<reference evidence="3" key="1">
    <citation type="journal article" date="2015" name="Genome Announc.">
        <title>Genome sequence of the AIDS-associated pathogen Penicillium marneffei (ATCC18224) and its near taxonomic relative Talaromyces stipitatus (ATCC10500).</title>
        <authorList>
            <person name="Nierman W.C."/>
            <person name="Fedorova-Abrams N.D."/>
            <person name="Andrianopoulos A."/>
        </authorList>
    </citation>
    <scope>NUCLEOTIDE SEQUENCE [LARGE SCALE GENOMIC DNA]</scope>
    <source>
        <strain evidence="3">ATCC 10500 / CBS 375.48 / QM 6759 / NRRL 1006</strain>
    </source>
</reference>
<dbReference type="HOGENOM" id="CLU_023303_2_0_1"/>
<dbReference type="EMBL" id="EQ962658">
    <property type="protein sequence ID" value="EED14414.1"/>
    <property type="molecule type" value="Genomic_DNA"/>
</dbReference>
<dbReference type="VEuPathDB" id="FungiDB:TSTA_106230"/>
<feature type="compositionally biased region" description="Polar residues" evidence="1">
    <location>
        <begin position="465"/>
        <end position="475"/>
    </location>
</feature>
<gene>
    <name evidence="2" type="ORF">TSTA_106230</name>
</gene>